<dbReference type="SMR" id="A0A112EJW0"/>
<sequence>MRKLNNHDVHKRYQDRLEEDVEFTINYELPLSCLWSTIKDFSSDFEEKTEAFFILFKELLRRGHLKLQRDGQIIGHTPEEWEQIFREVWPEYEIEPNPLPGYAPFDIGMWLTVEAPAYAVWIDPEDGSEYWAG</sequence>
<dbReference type="RefSeq" id="WP_002238290.1">
    <property type="nucleotide sequence ID" value="NZ_CP020401.2"/>
</dbReference>
<dbReference type="EMBL" id="UGRP01000002">
    <property type="protein sequence ID" value="SUA29906.1"/>
    <property type="molecule type" value="Genomic_DNA"/>
</dbReference>
<evidence type="ECO:0000313" key="2">
    <source>
        <dbReference type="Proteomes" id="UP000254176"/>
    </source>
</evidence>
<dbReference type="InterPro" id="IPR023138">
    <property type="entry name" value="NMB0513-like_sf"/>
</dbReference>
<evidence type="ECO:0000313" key="1">
    <source>
        <dbReference type="EMBL" id="SUA29906.1"/>
    </source>
</evidence>
<dbReference type="OMA" id="WFLSENC"/>
<dbReference type="Gene3D" id="1.10.3510.10">
    <property type="entry name" value="NMB0513-like"/>
    <property type="match status" value="1"/>
</dbReference>
<protein>
    <submittedName>
        <fullName evidence="1">Uncharacterized protein conserved in bacteria</fullName>
    </submittedName>
</protein>
<dbReference type="SUPFAM" id="SSF160472">
    <property type="entry name" value="NMB0513-like"/>
    <property type="match status" value="1"/>
</dbReference>
<proteinExistence type="predicted"/>
<reference evidence="1 2" key="1">
    <citation type="submission" date="2018-06" db="EMBL/GenBank/DDBJ databases">
        <authorList>
            <consortium name="Pathogen Informatics"/>
            <person name="Doyle S."/>
        </authorList>
    </citation>
    <scope>NUCLEOTIDE SEQUENCE [LARGE SCALE GENOMIC DNA]</scope>
    <source>
        <strain evidence="1 2">NCTC8554</strain>
    </source>
</reference>
<dbReference type="Pfam" id="PF04591">
    <property type="entry name" value="DUF596"/>
    <property type="match status" value="1"/>
</dbReference>
<gene>
    <name evidence="1" type="ORF">NCTC8554_01939</name>
</gene>
<dbReference type="Proteomes" id="UP000254176">
    <property type="component" value="Unassembled WGS sequence"/>
</dbReference>
<dbReference type="InterPro" id="IPR007670">
    <property type="entry name" value="DUF596"/>
</dbReference>
<organism evidence="1 2">
    <name type="scientific">Neisseria meningitidis</name>
    <dbReference type="NCBI Taxonomy" id="487"/>
    <lineage>
        <taxon>Bacteria</taxon>
        <taxon>Pseudomonadati</taxon>
        <taxon>Pseudomonadota</taxon>
        <taxon>Betaproteobacteria</taxon>
        <taxon>Neisseriales</taxon>
        <taxon>Neisseriaceae</taxon>
        <taxon>Neisseria</taxon>
    </lineage>
</organism>
<accession>A0A112EJW0</accession>
<dbReference type="AlphaFoldDB" id="A0A112EJW0"/>
<name>A0A112EJW0_NEIME</name>